<comment type="caution">
    <text evidence="2">The sequence shown here is derived from an EMBL/GenBank/DDBJ whole genome shotgun (WGS) entry which is preliminary data.</text>
</comment>
<keyword evidence="3" id="KW-1185">Reference proteome</keyword>
<protein>
    <recommendedName>
        <fullName evidence="4">Ribosomal protein L32</fullName>
    </recommendedName>
</protein>
<dbReference type="EMBL" id="JALLAZ020001798">
    <property type="protein sequence ID" value="KAL3763601.1"/>
    <property type="molecule type" value="Genomic_DNA"/>
</dbReference>
<organism evidence="2 3">
    <name type="scientific">Stephanodiscus triporus</name>
    <dbReference type="NCBI Taxonomy" id="2934178"/>
    <lineage>
        <taxon>Eukaryota</taxon>
        <taxon>Sar</taxon>
        <taxon>Stramenopiles</taxon>
        <taxon>Ochrophyta</taxon>
        <taxon>Bacillariophyta</taxon>
        <taxon>Coscinodiscophyceae</taxon>
        <taxon>Thalassiosirophycidae</taxon>
        <taxon>Stephanodiscales</taxon>
        <taxon>Stephanodiscaceae</taxon>
        <taxon>Stephanodiscus</taxon>
    </lineage>
</organism>
<evidence type="ECO:0000313" key="2">
    <source>
        <dbReference type="EMBL" id="KAL3763601.1"/>
    </source>
</evidence>
<dbReference type="AlphaFoldDB" id="A0ABD3ML87"/>
<reference evidence="2 3" key="1">
    <citation type="submission" date="2024-10" db="EMBL/GenBank/DDBJ databases">
        <title>Updated reference genomes for cyclostephanoid diatoms.</title>
        <authorList>
            <person name="Roberts W.R."/>
            <person name="Alverson A.J."/>
        </authorList>
    </citation>
    <scope>NUCLEOTIDE SEQUENCE [LARGE SCALE GENOMIC DNA]</scope>
    <source>
        <strain evidence="2 3">AJA276-08</strain>
    </source>
</reference>
<gene>
    <name evidence="2" type="ORF">ACHAW5_009602</name>
</gene>
<feature type="region of interest" description="Disordered" evidence="1">
    <location>
        <begin position="1"/>
        <end position="26"/>
    </location>
</feature>
<sequence length="26" mass="2569">QSLASSSNIAARGGGSVFPSSFGQKK</sequence>
<evidence type="ECO:0000313" key="3">
    <source>
        <dbReference type="Proteomes" id="UP001530315"/>
    </source>
</evidence>
<dbReference type="Proteomes" id="UP001530315">
    <property type="component" value="Unassembled WGS sequence"/>
</dbReference>
<evidence type="ECO:0000256" key="1">
    <source>
        <dbReference type="SAM" id="MobiDB-lite"/>
    </source>
</evidence>
<evidence type="ECO:0008006" key="4">
    <source>
        <dbReference type="Google" id="ProtNLM"/>
    </source>
</evidence>
<feature type="non-terminal residue" evidence="2">
    <location>
        <position position="1"/>
    </location>
</feature>
<accession>A0ABD3ML87</accession>
<proteinExistence type="predicted"/>
<name>A0ABD3ML87_9STRA</name>